<sequence>FAHTVMSSQCSPDELEALEWLNTEFFTQILIEYENAPELIINNLKLSPASAQGDHFASVMFRAFVEYTTANGLSSKSLIVKTMPEQGGQKKAMIEDSYIFHTEIAMYTKVLPKFEEILRNVGDNTSLFAPCIYQSLEPRQVMVFDDLVPQGYQVIRDRSAKIEEIHAALEKLAKWHAVSQKLISEQPQLFDNLRYNLSTLPNFLNQSFLTNALPNFIYMLHEVESLQKYKKHFEGMRGNLIQRWADSLQEYRKNQQKDGYYVLCHGDFHIRNLMFKQNSCMFIDFQLSHVGPLVNDFLYAMYMFFGPEERGKRRDELIMHYLSTFADTLNKINCLKEAPSFEEFQRQLTDNKYNEFMLLTTFLPIQISSRKNAIDPFRRRTSMYKDKDYQDEVEFLLARMEKMGYFNDT</sequence>
<dbReference type="InterPro" id="IPR004119">
    <property type="entry name" value="EcKL"/>
</dbReference>
<protein>
    <recommendedName>
        <fullName evidence="1">CHK kinase-like domain-containing protein</fullName>
    </recommendedName>
</protein>
<gene>
    <name evidence="2" type="ORF">KR093_009929</name>
</gene>
<feature type="non-terminal residue" evidence="2">
    <location>
        <position position="409"/>
    </location>
</feature>
<dbReference type="SMART" id="SM00587">
    <property type="entry name" value="CHK"/>
    <property type="match status" value="1"/>
</dbReference>
<dbReference type="EMBL" id="JAJJHW010003409">
    <property type="protein sequence ID" value="KAH8359986.1"/>
    <property type="molecule type" value="Genomic_DNA"/>
</dbReference>
<reference evidence="2" key="1">
    <citation type="journal article" date="2021" name="Mol. Ecol. Resour.">
        <title>Phylogenomic analyses of the genus Drosophila reveals genomic signals of climate adaptation.</title>
        <authorList>
            <person name="Li F."/>
            <person name="Rane R.V."/>
            <person name="Luria V."/>
            <person name="Xiong Z."/>
            <person name="Chen J."/>
            <person name="Li Z."/>
            <person name="Catullo R.A."/>
            <person name="Griffin P.C."/>
            <person name="Schiffer M."/>
            <person name="Pearce S."/>
            <person name="Lee S.F."/>
            <person name="McElroy K."/>
            <person name="Stocker A."/>
            <person name="Shirriffs J."/>
            <person name="Cockerell F."/>
            <person name="Coppin C."/>
            <person name="Sgro C.M."/>
            <person name="Karger A."/>
            <person name="Cain J.W."/>
            <person name="Weber J.A."/>
            <person name="Santpere G."/>
            <person name="Kirschner M.W."/>
            <person name="Hoffmann A.A."/>
            <person name="Oakeshott J.G."/>
            <person name="Zhang G."/>
        </authorList>
    </citation>
    <scope>NUCLEOTIDE SEQUENCE</scope>
    <source>
        <strain evidence="2">BGI-SZ-2011g</strain>
    </source>
</reference>
<dbReference type="PANTHER" id="PTHR11012">
    <property type="entry name" value="PROTEIN KINASE-LIKE DOMAIN-CONTAINING"/>
    <property type="match status" value="1"/>
</dbReference>
<keyword evidence="3" id="KW-1185">Reference proteome</keyword>
<feature type="domain" description="CHK kinase-like" evidence="1">
    <location>
        <begin position="142"/>
        <end position="331"/>
    </location>
</feature>
<proteinExistence type="predicted"/>
<evidence type="ECO:0000313" key="2">
    <source>
        <dbReference type="EMBL" id="KAH8359986.1"/>
    </source>
</evidence>
<evidence type="ECO:0000313" key="3">
    <source>
        <dbReference type="Proteomes" id="UP001200034"/>
    </source>
</evidence>
<dbReference type="InterPro" id="IPR011009">
    <property type="entry name" value="Kinase-like_dom_sf"/>
</dbReference>
<dbReference type="Pfam" id="PF02958">
    <property type="entry name" value="EcKL"/>
    <property type="match status" value="1"/>
</dbReference>
<evidence type="ECO:0000259" key="1">
    <source>
        <dbReference type="SMART" id="SM00587"/>
    </source>
</evidence>
<dbReference type="Proteomes" id="UP001200034">
    <property type="component" value="Unassembled WGS sequence"/>
</dbReference>
<dbReference type="AlphaFoldDB" id="A0AAD4JWI3"/>
<organism evidence="2 3">
    <name type="scientific">Drosophila rubida</name>
    <dbReference type="NCBI Taxonomy" id="30044"/>
    <lineage>
        <taxon>Eukaryota</taxon>
        <taxon>Metazoa</taxon>
        <taxon>Ecdysozoa</taxon>
        <taxon>Arthropoda</taxon>
        <taxon>Hexapoda</taxon>
        <taxon>Insecta</taxon>
        <taxon>Pterygota</taxon>
        <taxon>Neoptera</taxon>
        <taxon>Endopterygota</taxon>
        <taxon>Diptera</taxon>
        <taxon>Brachycera</taxon>
        <taxon>Muscomorpha</taxon>
        <taxon>Ephydroidea</taxon>
        <taxon>Drosophilidae</taxon>
        <taxon>Drosophila</taxon>
    </lineage>
</organism>
<comment type="caution">
    <text evidence="2">The sequence shown here is derived from an EMBL/GenBank/DDBJ whole genome shotgun (WGS) entry which is preliminary data.</text>
</comment>
<dbReference type="PANTHER" id="PTHR11012:SF12">
    <property type="entry name" value="CHK KINASE-LIKE DOMAIN-CONTAINING PROTEIN-RELATED"/>
    <property type="match status" value="1"/>
</dbReference>
<dbReference type="SUPFAM" id="SSF56112">
    <property type="entry name" value="Protein kinase-like (PK-like)"/>
    <property type="match status" value="1"/>
</dbReference>
<accession>A0AAD4JWI3</accession>
<name>A0AAD4JWI3_9MUSC</name>
<dbReference type="Gene3D" id="3.90.1200.10">
    <property type="match status" value="1"/>
</dbReference>
<dbReference type="InterPro" id="IPR015897">
    <property type="entry name" value="CHK_kinase-like"/>
</dbReference>